<evidence type="ECO:0000313" key="2">
    <source>
        <dbReference type="Proteomes" id="UP001164250"/>
    </source>
</evidence>
<accession>A0ACC1A3F8</accession>
<proteinExistence type="predicted"/>
<protein>
    <submittedName>
        <fullName evidence="1">Uncharacterized protein</fullName>
    </submittedName>
</protein>
<reference evidence="2" key="1">
    <citation type="journal article" date="2023" name="G3 (Bethesda)">
        <title>Genome assembly and association tests identify interacting loci associated with vigor, precocity, and sex in interspecific pistachio rootstocks.</title>
        <authorList>
            <person name="Palmer W."/>
            <person name="Jacygrad E."/>
            <person name="Sagayaradj S."/>
            <person name="Cavanaugh K."/>
            <person name="Han R."/>
            <person name="Bertier L."/>
            <person name="Beede B."/>
            <person name="Kafkas S."/>
            <person name="Golino D."/>
            <person name="Preece J."/>
            <person name="Michelmore R."/>
        </authorList>
    </citation>
    <scope>NUCLEOTIDE SEQUENCE [LARGE SCALE GENOMIC DNA]</scope>
</reference>
<name>A0ACC1A3F8_9ROSI</name>
<comment type="caution">
    <text evidence="1">The sequence shown here is derived from an EMBL/GenBank/DDBJ whole genome shotgun (WGS) entry which is preliminary data.</text>
</comment>
<organism evidence="1 2">
    <name type="scientific">Pistacia atlantica</name>
    <dbReference type="NCBI Taxonomy" id="434234"/>
    <lineage>
        <taxon>Eukaryota</taxon>
        <taxon>Viridiplantae</taxon>
        <taxon>Streptophyta</taxon>
        <taxon>Embryophyta</taxon>
        <taxon>Tracheophyta</taxon>
        <taxon>Spermatophyta</taxon>
        <taxon>Magnoliopsida</taxon>
        <taxon>eudicotyledons</taxon>
        <taxon>Gunneridae</taxon>
        <taxon>Pentapetalae</taxon>
        <taxon>rosids</taxon>
        <taxon>malvids</taxon>
        <taxon>Sapindales</taxon>
        <taxon>Anacardiaceae</taxon>
        <taxon>Pistacia</taxon>
    </lineage>
</organism>
<dbReference type="EMBL" id="CM047908">
    <property type="protein sequence ID" value="KAJ0081475.1"/>
    <property type="molecule type" value="Genomic_DNA"/>
</dbReference>
<gene>
    <name evidence="1" type="ORF">Patl1_10993</name>
</gene>
<evidence type="ECO:0000313" key="1">
    <source>
        <dbReference type="EMBL" id="KAJ0081475.1"/>
    </source>
</evidence>
<keyword evidence="2" id="KW-1185">Reference proteome</keyword>
<sequence length="399" mass="43712">MAKNLSGFFFFSFILIHLLALSINAQPEFLIDTCPNDSGNYTTNSTYQANLNTILSSISTGIDSGFYNDSFGQAPNRVNAIVLCRGDVSLDVCQGCVRNATRKIFQNCPNQMEAVGWYDECMIQYSNKSILGVVDTGLGGYLWNQQNVSDNLVDEFNQELQSLLTSLRNTAASGNSLLKFATGNTTVNFQPVYALVQCTPDLSKTQCTECLDEVIKQIPACCQQRIGGRVLMPSCNFRFESNDLFFNPTPDSPPPSPLLPPPAEPPVEGNNNNTARTVIIIVVPVAWKNWRGGTTMNLIDPSLTSGSRTEMIRCIHIGLLCVQENVASRPTMSSVVLMLNSYSLTLPVPSEPAFFMHSTISDMSSSVAYSSSIKEADRTKNDTIPLTANEASITDLYPR</sequence>
<dbReference type="Proteomes" id="UP001164250">
    <property type="component" value="Chromosome 12"/>
</dbReference>